<proteinExistence type="predicted"/>
<evidence type="ECO:0000313" key="3">
    <source>
        <dbReference type="Proteomes" id="UP000070089"/>
    </source>
</evidence>
<evidence type="ECO:0008006" key="4">
    <source>
        <dbReference type="Google" id="ProtNLM"/>
    </source>
</evidence>
<keyword evidence="1" id="KW-0175">Coiled coil</keyword>
<dbReference type="VEuPathDB" id="GiardiaDB:QR46_4377"/>
<reference evidence="2 3" key="1">
    <citation type="journal article" date="2015" name="Mol. Biochem. Parasitol.">
        <title>Identification of polymorphic genes for use in assemblage B genotyping assays through comparative genomics of multiple assemblage B Giardia duodenalis isolates.</title>
        <authorList>
            <person name="Wielinga C."/>
            <person name="Thompson R.C."/>
            <person name="Monis P."/>
            <person name="Ryan U."/>
        </authorList>
    </citation>
    <scope>NUCLEOTIDE SEQUENCE [LARGE SCALE GENOMIC DNA]</scope>
    <source>
        <strain evidence="2 3">BAH15c1</strain>
    </source>
</reference>
<organism evidence="2 3">
    <name type="scientific">Giardia duodenalis assemblage B</name>
    <dbReference type="NCBI Taxonomy" id="1394984"/>
    <lineage>
        <taxon>Eukaryota</taxon>
        <taxon>Metamonada</taxon>
        <taxon>Diplomonadida</taxon>
        <taxon>Hexamitidae</taxon>
        <taxon>Giardiinae</taxon>
        <taxon>Giardia</taxon>
    </lineage>
</organism>
<comment type="caution">
    <text evidence="2">The sequence shown here is derived from an EMBL/GenBank/DDBJ whole genome shotgun (WGS) entry which is preliminary data.</text>
</comment>
<evidence type="ECO:0000256" key="1">
    <source>
        <dbReference type="SAM" id="Coils"/>
    </source>
</evidence>
<dbReference type="OrthoDB" id="10250237at2759"/>
<dbReference type="EMBL" id="JXTI01000165">
    <property type="protein sequence ID" value="KWX11671.1"/>
    <property type="molecule type" value="Genomic_DNA"/>
</dbReference>
<name>A0A132NNV7_GIAIN</name>
<protein>
    <recommendedName>
        <fullName evidence="4">Kinetochore protein Spc24</fullName>
    </recommendedName>
</protein>
<evidence type="ECO:0000313" key="2">
    <source>
        <dbReference type="EMBL" id="KWX11671.1"/>
    </source>
</evidence>
<dbReference type="Proteomes" id="UP000070089">
    <property type="component" value="Unassembled WGS sequence"/>
</dbReference>
<gene>
    <name evidence="2" type="ORF">QR46_4377</name>
</gene>
<dbReference type="AlphaFoldDB" id="A0A132NNV7"/>
<accession>A0A132NNV7</accession>
<feature type="coiled-coil region" evidence="1">
    <location>
        <begin position="79"/>
        <end position="113"/>
    </location>
</feature>
<sequence length="185" mass="20547">MIAGPFDSLADAIVRQMSLQLEDMRHNGECSLLLGIIRAHASLADRVSKSQETLSVARKRAGAILTVSRPKPQADPGLLQRTQKALEETQDAIQKTQQNIALLESQLKDITTKSANKDELRRAALALADKENASREELVELYHSISGVHWDQPDLGYVLSEEIAKPIRFSSCVDATNQLWEMINM</sequence>